<dbReference type="SUPFAM" id="SSF50978">
    <property type="entry name" value="WD40 repeat-like"/>
    <property type="match status" value="1"/>
</dbReference>
<protein>
    <recommendedName>
        <fullName evidence="7">Eukaryotic translation initiation factor 3 subunit I</fullName>
        <shortName evidence="7">eIF3i</shortName>
    </recommendedName>
    <alternativeName>
        <fullName evidence="7">Eukaryotic translation initiation factor 3 39 kDa subunit homolog</fullName>
        <shortName evidence="7">eIF-3 39 kDa subunit homolog</shortName>
    </alternativeName>
</protein>
<dbReference type="InterPro" id="IPR027525">
    <property type="entry name" value="eIF3i"/>
</dbReference>
<dbReference type="FunFam" id="2.130.10.10:FF:000127">
    <property type="entry name" value="Eukaryotic translation initiation factor 3 subunit I"/>
    <property type="match status" value="1"/>
</dbReference>
<comment type="subunit">
    <text evidence="7">Component of the eukaryotic translation initiation factor 3 (eIF-3) complex.</text>
</comment>
<evidence type="ECO:0000313" key="10">
    <source>
        <dbReference type="Proteomes" id="UP001360560"/>
    </source>
</evidence>
<feature type="repeat" description="WD" evidence="8">
    <location>
        <begin position="48"/>
        <end position="89"/>
    </location>
</feature>
<dbReference type="SMART" id="SM00320">
    <property type="entry name" value="WD40"/>
    <property type="match status" value="5"/>
</dbReference>
<dbReference type="PANTHER" id="PTHR19877">
    <property type="entry name" value="EUKARYOTIC TRANSLATION INITIATION FACTOR 3 SUBUNIT I"/>
    <property type="match status" value="1"/>
</dbReference>
<dbReference type="GO" id="GO:0003723">
    <property type="term" value="F:RNA binding"/>
    <property type="evidence" value="ECO:0007669"/>
    <property type="project" value="TreeGrafter"/>
</dbReference>
<sequence length="337" mass="37697">MRPILLKGHERSLTQVKFNKEGDLILSVGKDTVASIWYSFNGERLGTLKGHSGTIWTIDVSEDSKLAITGSADFSAKLWNVETGECLFTWSLETPVRRVEFNPYKDEILMAIDAVMGFNGRILVFKLNKDNLSEQSTEPILDIPTRKDFVKAMIVGYSYGGKYIVAGHQDGVISKYDAENGKFMASEKIHEKQITDIQFSEDRTYFITSSKDKTACLVDTDSFKVLKTYETDAPMNSATITPVKDFVVLGGGQEARDVTTTSAKQGKFEARFFHKVFQDEIGRVAGHFGPLNYVAMHPNGSGYASGGEDGFIRLHYFEKHYFDFKYDVELTANSSLA</sequence>
<dbReference type="InterPro" id="IPR036322">
    <property type="entry name" value="WD40_repeat_dom_sf"/>
</dbReference>
<keyword evidence="2 7" id="KW-0396">Initiation factor</keyword>
<evidence type="ECO:0000256" key="6">
    <source>
        <dbReference type="ARBA" id="ARBA00038394"/>
    </source>
</evidence>
<dbReference type="PROSITE" id="PS50294">
    <property type="entry name" value="WD_REPEATS_REGION"/>
    <property type="match status" value="2"/>
</dbReference>
<dbReference type="InterPro" id="IPR019775">
    <property type="entry name" value="WD40_repeat_CS"/>
</dbReference>
<dbReference type="GO" id="GO:0033290">
    <property type="term" value="C:eukaryotic 48S preinitiation complex"/>
    <property type="evidence" value="ECO:0007669"/>
    <property type="project" value="UniProtKB-UniRule"/>
</dbReference>
<dbReference type="GO" id="GO:0071541">
    <property type="term" value="C:eukaryotic translation initiation factor 3 complex, eIF3m"/>
    <property type="evidence" value="ECO:0007669"/>
    <property type="project" value="TreeGrafter"/>
</dbReference>
<keyword evidence="5 7" id="KW-0648">Protein biosynthesis</keyword>
<dbReference type="Gene3D" id="2.130.10.10">
    <property type="entry name" value="YVTN repeat-like/Quinoprotein amine dehydrogenase"/>
    <property type="match status" value="1"/>
</dbReference>
<evidence type="ECO:0000256" key="4">
    <source>
        <dbReference type="ARBA" id="ARBA00022737"/>
    </source>
</evidence>
<dbReference type="PROSITE" id="PS50082">
    <property type="entry name" value="WD_REPEATS_2"/>
    <property type="match status" value="2"/>
</dbReference>
<proteinExistence type="inferred from homology"/>
<dbReference type="InterPro" id="IPR001680">
    <property type="entry name" value="WD40_rpt"/>
</dbReference>
<accession>A0AAV5QF66</accession>
<evidence type="ECO:0000256" key="1">
    <source>
        <dbReference type="ARBA" id="ARBA00022490"/>
    </source>
</evidence>
<dbReference type="EMBL" id="BTFZ01000001">
    <property type="protein sequence ID" value="GMM33383.1"/>
    <property type="molecule type" value="Genomic_DNA"/>
</dbReference>
<dbReference type="GO" id="GO:0016282">
    <property type="term" value="C:eukaryotic 43S preinitiation complex"/>
    <property type="evidence" value="ECO:0007669"/>
    <property type="project" value="UniProtKB-UniRule"/>
</dbReference>
<organism evidence="9 10">
    <name type="scientific">Saccharomycopsis crataegensis</name>
    <dbReference type="NCBI Taxonomy" id="43959"/>
    <lineage>
        <taxon>Eukaryota</taxon>
        <taxon>Fungi</taxon>
        <taxon>Dikarya</taxon>
        <taxon>Ascomycota</taxon>
        <taxon>Saccharomycotina</taxon>
        <taxon>Saccharomycetes</taxon>
        <taxon>Saccharomycopsidaceae</taxon>
        <taxon>Saccharomycopsis</taxon>
    </lineage>
</organism>
<dbReference type="AlphaFoldDB" id="A0AAV5QF66"/>
<comment type="similarity">
    <text evidence="7">Belongs to the eIF-3 subunit I family.</text>
</comment>
<evidence type="ECO:0000256" key="5">
    <source>
        <dbReference type="ARBA" id="ARBA00022917"/>
    </source>
</evidence>
<dbReference type="PROSITE" id="PS00678">
    <property type="entry name" value="WD_REPEATS_1"/>
    <property type="match status" value="1"/>
</dbReference>
<reference evidence="9 10" key="1">
    <citation type="journal article" date="2023" name="Elife">
        <title>Identification of key yeast species and microbe-microbe interactions impacting larval growth of Drosophila in the wild.</title>
        <authorList>
            <person name="Mure A."/>
            <person name="Sugiura Y."/>
            <person name="Maeda R."/>
            <person name="Honda K."/>
            <person name="Sakurai N."/>
            <person name="Takahashi Y."/>
            <person name="Watada M."/>
            <person name="Katoh T."/>
            <person name="Gotoh A."/>
            <person name="Gotoh Y."/>
            <person name="Taniguchi I."/>
            <person name="Nakamura K."/>
            <person name="Hayashi T."/>
            <person name="Katayama T."/>
            <person name="Uemura T."/>
            <person name="Hattori Y."/>
        </authorList>
    </citation>
    <scope>NUCLEOTIDE SEQUENCE [LARGE SCALE GENOMIC DNA]</scope>
    <source>
        <strain evidence="9 10">SC-9</strain>
    </source>
</reference>
<feature type="repeat" description="WD" evidence="8">
    <location>
        <begin position="6"/>
        <end position="47"/>
    </location>
</feature>
<dbReference type="PANTHER" id="PTHR19877:SF1">
    <property type="entry name" value="EUKARYOTIC TRANSLATION INITIATION FACTOR 3 SUBUNIT I"/>
    <property type="match status" value="1"/>
</dbReference>
<name>A0AAV5QF66_9ASCO</name>
<keyword evidence="1 7" id="KW-0963">Cytoplasm</keyword>
<dbReference type="Pfam" id="PF24805">
    <property type="entry name" value="EIF3I"/>
    <property type="match status" value="1"/>
</dbReference>
<evidence type="ECO:0000313" key="9">
    <source>
        <dbReference type="EMBL" id="GMM33383.1"/>
    </source>
</evidence>
<comment type="similarity">
    <text evidence="6">Belongs to the WD repeat STRAP family.</text>
</comment>
<dbReference type="GO" id="GO:0003743">
    <property type="term" value="F:translation initiation factor activity"/>
    <property type="evidence" value="ECO:0007669"/>
    <property type="project" value="UniProtKB-UniRule"/>
</dbReference>
<keyword evidence="3 8" id="KW-0853">WD repeat</keyword>
<dbReference type="CDD" id="cd00200">
    <property type="entry name" value="WD40"/>
    <property type="match status" value="1"/>
</dbReference>
<evidence type="ECO:0000256" key="3">
    <source>
        <dbReference type="ARBA" id="ARBA00022574"/>
    </source>
</evidence>
<dbReference type="HAMAP" id="MF_03008">
    <property type="entry name" value="eIF3i"/>
    <property type="match status" value="1"/>
</dbReference>
<comment type="subcellular location">
    <subcellularLocation>
        <location evidence="7">Cytoplasm</location>
    </subcellularLocation>
</comment>
<dbReference type="Proteomes" id="UP001360560">
    <property type="component" value="Unassembled WGS sequence"/>
</dbReference>
<dbReference type="InterPro" id="IPR015943">
    <property type="entry name" value="WD40/YVTN_repeat-like_dom_sf"/>
</dbReference>
<dbReference type="GO" id="GO:0001732">
    <property type="term" value="P:formation of cytoplasmic translation initiation complex"/>
    <property type="evidence" value="ECO:0007669"/>
    <property type="project" value="UniProtKB-UniRule"/>
</dbReference>
<gene>
    <name evidence="7" type="primary">TIF34</name>
    <name evidence="9" type="ORF">DASC09_007080</name>
</gene>
<keyword evidence="10" id="KW-1185">Reference proteome</keyword>
<evidence type="ECO:0000256" key="7">
    <source>
        <dbReference type="HAMAP-Rule" id="MF_03008"/>
    </source>
</evidence>
<comment type="function">
    <text evidence="7">Component of the eukaryotic translation initiation factor 3 (eIF-3) complex, which is involved in protein synthesis of a specialized repertoire of mRNAs and, together with other initiation factors, stimulates binding of mRNA and methionyl-tRNAi to the 40S ribosome. The eIF-3 complex specifically targets and initiates translation of a subset of mRNAs involved in cell proliferation.</text>
</comment>
<evidence type="ECO:0000256" key="8">
    <source>
        <dbReference type="PROSITE-ProRule" id="PRU00221"/>
    </source>
</evidence>
<keyword evidence="4" id="KW-0677">Repeat</keyword>
<evidence type="ECO:0000256" key="2">
    <source>
        <dbReference type="ARBA" id="ARBA00022540"/>
    </source>
</evidence>
<comment type="caution">
    <text evidence="9">The sequence shown here is derived from an EMBL/GenBank/DDBJ whole genome shotgun (WGS) entry which is preliminary data.</text>
</comment>